<accession>A0AAX2S9L5</accession>
<evidence type="ECO:0000256" key="2">
    <source>
        <dbReference type="SAM" id="Phobius"/>
    </source>
</evidence>
<feature type="compositionally biased region" description="Basic and acidic residues" evidence="1">
    <location>
        <begin position="56"/>
        <end position="71"/>
    </location>
</feature>
<keyword evidence="2" id="KW-0812">Transmembrane</keyword>
<evidence type="ECO:0000313" key="4">
    <source>
        <dbReference type="Proteomes" id="UP000298017"/>
    </source>
</evidence>
<dbReference type="EMBL" id="SPNK01000018">
    <property type="protein sequence ID" value="TFH98881.1"/>
    <property type="molecule type" value="Genomic_DNA"/>
</dbReference>
<proteinExistence type="predicted"/>
<evidence type="ECO:0000256" key="1">
    <source>
        <dbReference type="SAM" id="MobiDB-lite"/>
    </source>
</evidence>
<comment type="caution">
    <text evidence="3">The sequence shown here is derived from an EMBL/GenBank/DDBJ whole genome shotgun (WGS) entry which is preliminary data.</text>
</comment>
<feature type="compositionally biased region" description="Basic and acidic residues" evidence="1">
    <location>
        <begin position="86"/>
        <end position="95"/>
    </location>
</feature>
<dbReference type="AlphaFoldDB" id="A0AAX2S9L5"/>
<dbReference type="Proteomes" id="UP000298017">
    <property type="component" value="Unassembled WGS sequence"/>
</dbReference>
<gene>
    <name evidence="3" type="ORF">E4P33_11345</name>
</gene>
<organism evidence="3 4">
    <name type="scientific">Kocuria rhizophila</name>
    <dbReference type="NCBI Taxonomy" id="72000"/>
    <lineage>
        <taxon>Bacteria</taxon>
        <taxon>Bacillati</taxon>
        <taxon>Actinomycetota</taxon>
        <taxon>Actinomycetes</taxon>
        <taxon>Micrococcales</taxon>
        <taxon>Micrococcaceae</taxon>
        <taxon>Kocuria</taxon>
    </lineage>
</organism>
<evidence type="ECO:0000313" key="3">
    <source>
        <dbReference type="EMBL" id="TFH98881.1"/>
    </source>
</evidence>
<reference evidence="3 4" key="1">
    <citation type="submission" date="2019-03" db="EMBL/GenBank/DDBJ databases">
        <title>Genome Sequencing and Assembly of Various Microbes Isolated from Alder Root Nodule.</title>
        <authorList>
            <person name="Swanson E."/>
            <person name="Sevigny J.L."/>
            <person name="Pesce C."/>
            <person name="Davis I."/>
            <person name="Kleiner V."/>
            <person name="Tisa L."/>
        </authorList>
    </citation>
    <scope>NUCLEOTIDE SEQUENCE [LARGE SCALE GENOMIC DNA]</scope>
    <source>
        <strain evidence="3 4">4R-31</strain>
    </source>
</reference>
<dbReference type="RefSeq" id="WP_052239246.1">
    <property type="nucleotide sequence ID" value="NZ_CP072262.1"/>
</dbReference>
<keyword evidence="4" id="KW-1185">Reference proteome</keyword>
<feature type="transmembrane region" description="Helical" evidence="2">
    <location>
        <begin position="6"/>
        <end position="29"/>
    </location>
</feature>
<sequence length="95" mass="10998">MICIMEYVAVFLPSLGVGLVFYLIMRWLLRGDRAERSAQGEAQADAERWYQAVREREGDRTPFGHQEEKPRQQRGLGLRHSIPIRDSAEDRNPAE</sequence>
<name>A0AAX2S9L5_KOCRH</name>
<protein>
    <submittedName>
        <fullName evidence="3">Uncharacterized protein</fullName>
    </submittedName>
</protein>
<feature type="region of interest" description="Disordered" evidence="1">
    <location>
        <begin position="56"/>
        <end position="95"/>
    </location>
</feature>
<keyword evidence="2" id="KW-0472">Membrane</keyword>
<keyword evidence="2" id="KW-1133">Transmembrane helix</keyword>